<protein>
    <submittedName>
        <fullName evidence="1">Uncharacterized protein</fullName>
    </submittedName>
</protein>
<reference evidence="1" key="2">
    <citation type="submission" date="2020-09" db="EMBL/GenBank/DDBJ databases">
        <authorList>
            <person name="Sun Q."/>
            <person name="Zhou Y."/>
        </authorList>
    </citation>
    <scope>NUCLEOTIDE SEQUENCE</scope>
    <source>
        <strain evidence="1">CGMCC 1.12426</strain>
    </source>
</reference>
<evidence type="ECO:0000313" key="2">
    <source>
        <dbReference type="Proteomes" id="UP000605148"/>
    </source>
</evidence>
<organism evidence="1 2">
    <name type="scientific">Roseibium aquae</name>
    <dbReference type="NCBI Taxonomy" id="1323746"/>
    <lineage>
        <taxon>Bacteria</taxon>
        <taxon>Pseudomonadati</taxon>
        <taxon>Pseudomonadota</taxon>
        <taxon>Alphaproteobacteria</taxon>
        <taxon>Hyphomicrobiales</taxon>
        <taxon>Stappiaceae</taxon>
        <taxon>Roseibium</taxon>
    </lineage>
</organism>
<sequence length="61" mass="6736">MFMATGLMVEMAIRMAKDGTCRGALEASGELRGIYALTFGTEYPATSLRLIMARDISRNQF</sequence>
<dbReference type="AlphaFoldDB" id="A0A916TFH3"/>
<dbReference type="Proteomes" id="UP000605148">
    <property type="component" value="Unassembled WGS sequence"/>
</dbReference>
<reference evidence="1" key="1">
    <citation type="journal article" date="2014" name="Int. J. Syst. Evol. Microbiol.">
        <title>Complete genome sequence of Corynebacterium casei LMG S-19264T (=DSM 44701T), isolated from a smear-ripened cheese.</title>
        <authorList>
            <consortium name="US DOE Joint Genome Institute (JGI-PGF)"/>
            <person name="Walter F."/>
            <person name="Albersmeier A."/>
            <person name="Kalinowski J."/>
            <person name="Ruckert C."/>
        </authorList>
    </citation>
    <scope>NUCLEOTIDE SEQUENCE</scope>
    <source>
        <strain evidence="1">CGMCC 1.12426</strain>
    </source>
</reference>
<gene>
    <name evidence="1" type="ORF">GCM10011316_12520</name>
</gene>
<accession>A0A916TFH3</accession>
<name>A0A916TFH3_9HYPH</name>
<proteinExistence type="predicted"/>
<comment type="caution">
    <text evidence="1">The sequence shown here is derived from an EMBL/GenBank/DDBJ whole genome shotgun (WGS) entry which is preliminary data.</text>
</comment>
<keyword evidence="2" id="KW-1185">Reference proteome</keyword>
<evidence type="ECO:0000313" key="1">
    <source>
        <dbReference type="EMBL" id="GGB42053.1"/>
    </source>
</evidence>
<dbReference type="EMBL" id="BMFA01000003">
    <property type="protein sequence ID" value="GGB42053.1"/>
    <property type="molecule type" value="Genomic_DNA"/>
</dbReference>